<dbReference type="STRING" id="504805.SAMN05421505_101299"/>
<dbReference type="RefSeq" id="WP_093167377.1">
    <property type="nucleotide sequence ID" value="NZ_FNCN01000001.1"/>
</dbReference>
<dbReference type="AlphaFoldDB" id="A0A1G7R878"/>
<name>A0A1G7R878_9ACTN</name>
<protein>
    <recommendedName>
        <fullName evidence="3">DUF234 domain-containing protein</fullName>
    </recommendedName>
</protein>
<organism evidence="1 2">
    <name type="scientific">Sinosporangium album</name>
    <dbReference type="NCBI Taxonomy" id="504805"/>
    <lineage>
        <taxon>Bacteria</taxon>
        <taxon>Bacillati</taxon>
        <taxon>Actinomycetota</taxon>
        <taxon>Actinomycetes</taxon>
        <taxon>Streptosporangiales</taxon>
        <taxon>Streptosporangiaceae</taxon>
        <taxon>Sinosporangium</taxon>
    </lineage>
</organism>
<dbReference type="Proteomes" id="UP000198923">
    <property type="component" value="Unassembled WGS sequence"/>
</dbReference>
<evidence type="ECO:0000313" key="2">
    <source>
        <dbReference type="Proteomes" id="UP000198923"/>
    </source>
</evidence>
<gene>
    <name evidence="1" type="ORF">SAMN05421505_101299</name>
</gene>
<accession>A0A1G7R878</accession>
<dbReference type="EMBL" id="FNCN01000001">
    <property type="protein sequence ID" value="SDG06978.1"/>
    <property type="molecule type" value="Genomic_DNA"/>
</dbReference>
<evidence type="ECO:0008006" key="3">
    <source>
        <dbReference type="Google" id="ProtNLM"/>
    </source>
</evidence>
<evidence type="ECO:0000313" key="1">
    <source>
        <dbReference type="EMBL" id="SDG06978.1"/>
    </source>
</evidence>
<proteinExistence type="predicted"/>
<dbReference type="OrthoDB" id="9813134at2"/>
<sequence length="167" mass="18249">MWRGAKARFLSQVVGPHFEQLCRDWALQYGEVLGGPVGEVSAGVVPDQVNRTQIEVDVAVFSPEWPGERRRLLSLGEAKWGEVMGLRHVERLRRARELLARGKVDAEGATLVCYGGAGFDEELRELAAGDDSVRLVDPAGALWGGRGQESRRRLRAARATSGSAVVQ</sequence>
<keyword evidence="2" id="KW-1185">Reference proteome</keyword>
<reference evidence="1 2" key="1">
    <citation type="submission" date="2016-10" db="EMBL/GenBank/DDBJ databases">
        <authorList>
            <person name="de Groot N.N."/>
        </authorList>
    </citation>
    <scope>NUCLEOTIDE SEQUENCE [LARGE SCALE GENOMIC DNA]</scope>
    <source>
        <strain evidence="1 2">CPCC 201354</strain>
    </source>
</reference>